<evidence type="ECO:0000313" key="8">
    <source>
        <dbReference type="Proteomes" id="UP000001396"/>
    </source>
</evidence>
<dbReference type="Pfam" id="PF13920">
    <property type="entry name" value="zf-C3HC4_3"/>
    <property type="match status" value="1"/>
</dbReference>
<keyword evidence="1" id="KW-0479">Metal-binding</keyword>
<dbReference type="PROSITE" id="PS50089">
    <property type="entry name" value="ZF_RING_2"/>
    <property type="match status" value="1"/>
</dbReference>
<evidence type="ECO:0000256" key="5">
    <source>
        <dbReference type="SAM" id="MobiDB-lite"/>
    </source>
</evidence>
<organism evidence="7 8">
    <name type="scientific">Heterostelium pallidum (strain ATCC 26659 / Pp 5 / PN500)</name>
    <name type="common">Cellular slime mold</name>
    <name type="synonym">Polysphondylium pallidum</name>
    <dbReference type="NCBI Taxonomy" id="670386"/>
    <lineage>
        <taxon>Eukaryota</taxon>
        <taxon>Amoebozoa</taxon>
        <taxon>Evosea</taxon>
        <taxon>Eumycetozoa</taxon>
        <taxon>Dictyostelia</taxon>
        <taxon>Acytosteliales</taxon>
        <taxon>Acytosteliaceae</taxon>
        <taxon>Heterostelium</taxon>
    </lineage>
</organism>
<evidence type="ECO:0000256" key="2">
    <source>
        <dbReference type="ARBA" id="ARBA00022771"/>
    </source>
</evidence>
<accession>D3AXC8</accession>
<feature type="region of interest" description="Disordered" evidence="5">
    <location>
        <begin position="107"/>
        <end position="129"/>
    </location>
</feature>
<keyword evidence="2 4" id="KW-0863">Zinc-finger</keyword>
<evidence type="ECO:0000256" key="1">
    <source>
        <dbReference type="ARBA" id="ARBA00022723"/>
    </source>
</evidence>
<gene>
    <name evidence="7" type="ORF">PPL_00759</name>
</gene>
<evidence type="ECO:0000313" key="7">
    <source>
        <dbReference type="EMBL" id="EFA86197.1"/>
    </source>
</evidence>
<dbReference type="RefSeq" id="XP_020438302.1">
    <property type="nucleotide sequence ID" value="XM_020571779.1"/>
</dbReference>
<dbReference type="InterPro" id="IPR013083">
    <property type="entry name" value="Znf_RING/FYVE/PHD"/>
</dbReference>
<dbReference type="SUPFAM" id="SSF57850">
    <property type="entry name" value="RING/U-box"/>
    <property type="match status" value="1"/>
</dbReference>
<protein>
    <recommendedName>
        <fullName evidence="6">RING-type domain-containing protein</fullName>
    </recommendedName>
</protein>
<dbReference type="PANTHER" id="PTHR12109">
    <property type="entry name" value="RING FINGER PROTEIN 141-RELATED"/>
    <property type="match status" value="1"/>
</dbReference>
<dbReference type="InParanoid" id="D3AXC8"/>
<name>D3AXC8_HETP5</name>
<keyword evidence="3" id="KW-0862">Zinc</keyword>
<dbReference type="SMART" id="SM00184">
    <property type="entry name" value="RING"/>
    <property type="match status" value="1"/>
</dbReference>
<sequence length="277" mass="30549">MYPNTYTLFNNNISNINSKSDSNNNNSIGNNYITTSSIITTNMMHNDLNSLSQMTTMNGGLGVNSVNSNDVGVGGSQIMYNSIGVPMGIPDASRFTSVGAIECHVQSDHHSTGSRTTANGSTAPTTPTAITDATRSTQFHEWNEHTRQYEYNGQQMKLLQQGKELTAGSGVAAVVHHETTVVNVALVQEDKSGKLVDVEGPFDVQNENLNKQLTMTMRQLEEERENTLCPICMDRRKDMAIDCGHLFCGECLSWVGGRHLCPICRQEFKNKIRLHMN</sequence>
<dbReference type="GO" id="GO:0008270">
    <property type="term" value="F:zinc ion binding"/>
    <property type="evidence" value="ECO:0007669"/>
    <property type="project" value="UniProtKB-KW"/>
</dbReference>
<evidence type="ECO:0000259" key="6">
    <source>
        <dbReference type="PROSITE" id="PS50089"/>
    </source>
</evidence>
<dbReference type="InterPro" id="IPR047126">
    <property type="entry name" value="RNF141-like"/>
</dbReference>
<dbReference type="AlphaFoldDB" id="D3AXC8"/>
<comment type="caution">
    <text evidence="7">The sequence shown here is derived from an EMBL/GenBank/DDBJ whole genome shotgun (WGS) entry which is preliminary data.</text>
</comment>
<evidence type="ECO:0000256" key="4">
    <source>
        <dbReference type="PROSITE-ProRule" id="PRU00175"/>
    </source>
</evidence>
<dbReference type="Gene3D" id="3.30.40.10">
    <property type="entry name" value="Zinc/RING finger domain, C3HC4 (zinc finger)"/>
    <property type="match status" value="1"/>
</dbReference>
<feature type="domain" description="RING-type" evidence="6">
    <location>
        <begin position="229"/>
        <end position="265"/>
    </location>
</feature>
<dbReference type="Proteomes" id="UP000001396">
    <property type="component" value="Unassembled WGS sequence"/>
</dbReference>
<proteinExistence type="predicted"/>
<dbReference type="InterPro" id="IPR017907">
    <property type="entry name" value="Znf_RING_CS"/>
</dbReference>
<dbReference type="STRING" id="670386.D3AXC8"/>
<dbReference type="GeneID" id="31356290"/>
<dbReference type="InterPro" id="IPR001841">
    <property type="entry name" value="Znf_RING"/>
</dbReference>
<keyword evidence="8" id="KW-1185">Reference proteome</keyword>
<reference evidence="7 8" key="1">
    <citation type="journal article" date="2011" name="Genome Res.">
        <title>Phylogeny-wide analysis of social amoeba genomes highlights ancient origins for complex intercellular communication.</title>
        <authorList>
            <person name="Heidel A.J."/>
            <person name="Lawal H.M."/>
            <person name="Felder M."/>
            <person name="Schilde C."/>
            <person name="Helps N.R."/>
            <person name="Tunggal B."/>
            <person name="Rivero F."/>
            <person name="John U."/>
            <person name="Schleicher M."/>
            <person name="Eichinger L."/>
            <person name="Platzer M."/>
            <person name="Noegel A.A."/>
            <person name="Schaap P."/>
            <person name="Gloeckner G."/>
        </authorList>
    </citation>
    <scope>NUCLEOTIDE SEQUENCE [LARGE SCALE GENOMIC DNA]</scope>
    <source>
        <strain evidence="8">ATCC 26659 / Pp 5 / PN500</strain>
    </source>
</reference>
<evidence type="ECO:0000256" key="3">
    <source>
        <dbReference type="ARBA" id="ARBA00022833"/>
    </source>
</evidence>
<dbReference type="EMBL" id="ADBJ01000003">
    <property type="protein sequence ID" value="EFA86197.1"/>
    <property type="molecule type" value="Genomic_DNA"/>
</dbReference>
<dbReference type="PROSITE" id="PS00518">
    <property type="entry name" value="ZF_RING_1"/>
    <property type="match status" value="1"/>
</dbReference>